<organism evidence="2 3">
    <name type="scientific">Rhodotorula toruloides</name>
    <name type="common">Yeast</name>
    <name type="synonym">Rhodosporidium toruloides</name>
    <dbReference type="NCBI Taxonomy" id="5286"/>
    <lineage>
        <taxon>Eukaryota</taxon>
        <taxon>Fungi</taxon>
        <taxon>Dikarya</taxon>
        <taxon>Basidiomycota</taxon>
        <taxon>Pucciniomycotina</taxon>
        <taxon>Microbotryomycetes</taxon>
        <taxon>Sporidiobolales</taxon>
        <taxon>Sporidiobolaceae</taxon>
        <taxon>Rhodotorula</taxon>
    </lineage>
</organism>
<sequence>MPQSRRTFSFAPCPSPSSPTCPRRRLQLVQPTSRPYSPALLLLRLCPPRIQFLHAETLIRRLIRTGAGQTYILVQRVLKRNTWRDGSAPSLPLFLALVVLRDEVETVLEVLDGFPRLLVLAVALPLDQVPHRRRSRIEPRRPDSLDLIDLLAVGRAVLALRVR</sequence>
<protein>
    <submittedName>
        <fullName evidence="2">Uncharacterized protein</fullName>
    </submittedName>
</protein>
<feature type="region of interest" description="Disordered" evidence="1">
    <location>
        <begin position="1"/>
        <end position="23"/>
    </location>
</feature>
<dbReference type="EMBL" id="LCTV02000012">
    <property type="protein sequence ID" value="PRQ71350.1"/>
    <property type="molecule type" value="Genomic_DNA"/>
</dbReference>
<evidence type="ECO:0000313" key="3">
    <source>
        <dbReference type="Proteomes" id="UP000239560"/>
    </source>
</evidence>
<evidence type="ECO:0000256" key="1">
    <source>
        <dbReference type="SAM" id="MobiDB-lite"/>
    </source>
</evidence>
<accession>A0A2T0A018</accession>
<evidence type="ECO:0000313" key="2">
    <source>
        <dbReference type="EMBL" id="PRQ71350.1"/>
    </source>
</evidence>
<dbReference type="AlphaFoldDB" id="A0A2T0A018"/>
<name>A0A2T0A018_RHOTO</name>
<gene>
    <name evidence="2" type="ORF">AAT19DRAFT_10208</name>
</gene>
<proteinExistence type="predicted"/>
<reference evidence="2 3" key="1">
    <citation type="journal article" date="2018" name="Elife">
        <title>Functional genomics of lipid metabolism in the oleaginous yeast Rhodosporidium toruloides.</title>
        <authorList>
            <person name="Coradetti S.T."/>
            <person name="Pinel D."/>
            <person name="Geiselman G."/>
            <person name="Ito M."/>
            <person name="Mondo S."/>
            <person name="Reilly M.C."/>
            <person name="Cheng Y.F."/>
            <person name="Bauer S."/>
            <person name="Grigoriev I."/>
            <person name="Gladden J.M."/>
            <person name="Simmons B.A."/>
            <person name="Brem R."/>
            <person name="Arkin A.P."/>
            <person name="Skerker J.M."/>
        </authorList>
    </citation>
    <scope>NUCLEOTIDE SEQUENCE [LARGE SCALE GENOMIC DNA]</scope>
    <source>
        <strain evidence="2 3">NBRC 0880</strain>
    </source>
</reference>
<dbReference type="Proteomes" id="UP000239560">
    <property type="component" value="Unassembled WGS sequence"/>
</dbReference>
<comment type="caution">
    <text evidence="2">The sequence shown here is derived from an EMBL/GenBank/DDBJ whole genome shotgun (WGS) entry which is preliminary data.</text>
</comment>